<keyword evidence="7 8" id="KW-0472">Membrane</keyword>
<protein>
    <recommendedName>
        <fullName evidence="9">Pycsar effector protein domain-containing protein</fullName>
    </recommendedName>
</protein>
<keyword evidence="5 8" id="KW-1133">Transmembrane helix</keyword>
<dbReference type="GO" id="GO:0051607">
    <property type="term" value="P:defense response to virus"/>
    <property type="evidence" value="ECO:0007669"/>
    <property type="project" value="UniProtKB-KW"/>
</dbReference>
<keyword evidence="6" id="KW-0051">Antiviral defense</keyword>
<proteinExistence type="predicted"/>
<feature type="transmembrane region" description="Helical" evidence="8">
    <location>
        <begin position="53"/>
        <end position="74"/>
    </location>
</feature>
<evidence type="ECO:0000256" key="4">
    <source>
        <dbReference type="ARBA" id="ARBA00022741"/>
    </source>
</evidence>
<evidence type="ECO:0000256" key="7">
    <source>
        <dbReference type="ARBA" id="ARBA00023136"/>
    </source>
</evidence>
<accession>A0A382M075</accession>
<feature type="domain" description="Pycsar effector protein" evidence="9">
    <location>
        <begin position="11"/>
        <end position="170"/>
    </location>
</feature>
<evidence type="ECO:0000256" key="5">
    <source>
        <dbReference type="ARBA" id="ARBA00022989"/>
    </source>
</evidence>
<dbReference type="InterPro" id="IPR043760">
    <property type="entry name" value="PycTM_dom"/>
</dbReference>
<dbReference type="GO" id="GO:0005886">
    <property type="term" value="C:plasma membrane"/>
    <property type="evidence" value="ECO:0007669"/>
    <property type="project" value="UniProtKB-SubCell"/>
</dbReference>
<name>A0A382M075_9ZZZZ</name>
<sequence length="218" mass="25105">MANNKELDALLQILSGEQQIIQRTDQKAFTLLSILGAFMVFFIVHFTKMQLDLVIFSLILVYFPAAMGTIYFLVRVLIPRVRGAKEVNDNPEEEQTEDINPTFFAGISQFKSPDEYARYLKEIATDEGKLYKMFSAQVFSLGLINEKKNESLRRSMSFFVTALISELLIIMYMTYRKAISYLDDKIMYYIPGIIIISAIAIAISRYDLIAKIKRYLNV</sequence>
<feature type="transmembrane region" description="Helical" evidence="8">
    <location>
        <begin position="28"/>
        <end position="47"/>
    </location>
</feature>
<feature type="transmembrane region" description="Helical" evidence="8">
    <location>
        <begin position="156"/>
        <end position="174"/>
    </location>
</feature>
<evidence type="ECO:0000313" key="10">
    <source>
        <dbReference type="EMBL" id="SVC40541.1"/>
    </source>
</evidence>
<keyword evidence="2" id="KW-1003">Cell membrane</keyword>
<evidence type="ECO:0000256" key="6">
    <source>
        <dbReference type="ARBA" id="ARBA00023118"/>
    </source>
</evidence>
<evidence type="ECO:0000256" key="3">
    <source>
        <dbReference type="ARBA" id="ARBA00022692"/>
    </source>
</evidence>
<reference evidence="10" key="1">
    <citation type="submission" date="2018-05" db="EMBL/GenBank/DDBJ databases">
        <authorList>
            <person name="Lanie J.A."/>
            <person name="Ng W.-L."/>
            <person name="Kazmierczak K.M."/>
            <person name="Andrzejewski T.M."/>
            <person name="Davidsen T.M."/>
            <person name="Wayne K.J."/>
            <person name="Tettelin H."/>
            <person name="Glass J.I."/>
            <person name="Rusch D."/>
            <person name="Podicherti R."/>
            <person name="Tsui H.-C.T."/>
            <person name="Winkler M.E."/>
        </authorList>
    </citation>
    <scope>NUCLEOTIDE SEQUENCE</scope>
</reference>
<keyword evidence="3 8" id="KW-0812">Transmembrane</keyword>
<comment type="subcellular location">
    <subcellularLocation>
        <location evidence="1">Cell membrane</location>
    </subcellularLocation>
</comment>
<feature type="transmembrane region" description="Helical" evidence="8">
    <location>
        <begin position="186"/>
        <end position="206"/>
    </location>
</feature>
<dbReference type="AlphaFoldDB" id="A0A382M075"/>
<gene>
    <name evidence="10" type="ORF">METZ01_LOCUS293395</name>
</gene>
<dbReference type="Pfam" id="PF18967">
    <property type="entry name" value="PycTM"/>
    <property type="match status" value="1"/>
</dbReference>
<evidence type="ECO:0000256" key="8">
    <source>
        <dbReference type="SAM" id="Phobius"/>
    </source>
</evidence>
<evidence type="ECO:0000256" key="1">
    <source>
        <dbReference type="ARBA" id="ARBA00004236"/>
    </source>
</evidence>
<evidence type="ECO:0000259" key="9">
    <source>
        <dbReference type="Pfam" id="PF18967"/>
    </source>
</evidence>
<keyword evidence="4" id="KW-0547">Nucleotide-binding</keyword>
<evidence type="ECO:0000256" key="2">
    <source>
        <dbReference type="ARBA" id="ARBA00022475"/>
    </source>
</evidence>
<organism evidence="10">
    <name type="scientific">marine metagenome</name>
    <dbReference type="NCBI Taxonomy" id="408172"/>
    <lineage>
        <taxon>unclassified sequences</taxon>
        <taxon>metagenomes</taxon>
        <taxon>ecological metagenomes</taxon>
    </lineage>
</organism>
<dbReference type="GO" id="GO:0000166">
    <property type="term" value="F:nucleotide binding"/>
    <property type="evidence" value="ECO:0007669"/>
    <property type="project" value="UniProtKB-KW"/>
</dbReference>
<dbReference type="EMBL" id="UINC01089440">
    <property type="protein sequence ID" value="SVC40541.1"/>
    <property type="molecule type" value="Genomic_DNA"/>
</dbReference>